<evidence type="ECO:0000313" key="9">
    <source>
        <dbReference type="Proteomes" id="UP000054988"/>
    </source>
</evidence>
<dbReference type="EMBL" id="LATX01002261">
    <property type="protein sequence ID" value="KTB32077.1"/>
    <property type="molecule type" value="Genomic_DNA"/>
</dbReference>
<dbReference type="InterPro" id="IPR050641">
    <property type="entry name" value="RIFMO-like"/>
</dbReference>
<dbReference type="AlphaFoldDB" id="A0A0W0F6W3"/>
<dbReference type="GO" id="GO:0071949">
    <property type="term" value="F:FAD binding"/>
    <property type="evidence" value="ECO:0007669"/>
    <property type="project" value="InterPro"/>
</dbReference>
<feature type="domain" description="FAD-binding" evidence="6">
    <location>
        <begin position="60"/>
        <end position="392"/>
    </location>
</feature>
<evidence type="ECO:0000313" key="8">
    <source>
        <dbReference type="EMBL" id="KTB32077.1"/>
    </source>
</evidence>
<dbReference type="InterPro" id="IPR012941">
    <property type="entry name" value="Phe_hydrox_C_dim_dom"/>
</dbReference>
<comment type="caution">
    <text evidence="8">The sequence shown here is derived from an EMBL/GenBank/DDBJ whole genome shotgun (WGS) entry which is preliminary data.</text>
</comment>
<dbReference type="Gene3D" id="3.40.30.120">
    <property type="match status" value="1"/>
</dbReference>
<evidence type="ECO:0000259" key="6">
    <source>
        <dbReference type="Pfam" id="PF01494"/>
    </source>
</evidence>
<dbReference type="InterPro" id="IPR002938">
    <property type="entry name" value="FAD-bd"/>
</dbReference>
<evidence type="ECO:0000256" key="2">
    <source>
        <dbReference type="ARBA" id="ARBA00007801"/>
    </source>
</evidence>
<dbReference type="GO" id="GO:0016709">
    <property type="term" value="F:oxidoreductase activity, acting on paired donors, with incorporation or reduction of molecular oxygen, NAD(P)H as one donor, and incorporation of one atom of oxygen"/>
    <property type="evidence" value="ECO:0007669"/>
    <property type="project" value="UniProtKB-ARBA"/>
</dbReference>
<dbReference type="Gene3D" id="3.30.70.2450">
    <property type="match status" value="1"/>
</dbReference>
<dbReference type="InterPro" id="IPR036188">
    <property type="entry name" value="FAD/NAD-bd_sf"/>
</dbReference>
<keyword evidence="4" id="KW-0274">FAD</keyword>
<feature type="domain" description="Phenol hydroxylase-like C-terminal dimerisation" evidence="7">
    <location>
        <begin position="508"/>
        <end position="570"/>
    </location>
</feature>
<dbReference type="SUPFAM" id="SSF51905">
    <property type="entry name" value="FAD/NAD(P)-binding domain"/>
    <property type="match status" value="1"/>
</dbReference>
<dbReference type="Pfam" id="PF01494">
    <property type="entry name" value="FAD_binding_3"/>
    <property type="match status" value="1"/>
</dbReference>
<comment type="cofactor">
    <cofactor evidence="1">
        <name>FAD</name>
        <dbReference type="ChEBI" id="CHEBI:57692"/>
    </cofactor>
</comment>
<sequence>MSTIKPNSGEAGFRFERHMLGYVPTAVWEGSNFGDPKQIVRLEGVIRRRENGFDNEYGWPLGLALALLLLRNGIPVRIIDARSDFNVGYRGAGFQPRTLELYKLLGILSNFEERTTTIPLVKFYTPGQDRPLREASFLEYMPLESRYYRINARVFGQEQHQELLREVLQKDYGCKVERETELVGFIQNEDNVVANLMCHGKRETTTVQWLVGADGARSTVRRQLGLTFLGETHADVTMVVGDIEIQKGSEAFDAKAMSIWGAQSEKTASLYPYTKDGKKMVCFMLGGAQMHVEEVVKSHDSILDMLRGISGKNDVEFGHVRMANKFGEGRIFIVGDAAHVHSPTGGQGMNSGVQDSFNLAWKLALVHKGLAPRSLLESYTSERLPVIATMLEMTTAIMQRDLILTGQPGRWTRAFELRRLGITYRNSPIIVDERYPNEDAKVDPYRSGLDGTVHAGDRAPEAPGLKLWESGEKTSIFEVFNTTSHTLLLFGKSTSGVQDLLEVMKKYPRNLVKSVLVLPQTSAPSSVSEKAPFDKIFVDVDGHAYQNYRVTPGDSFAVLVRPDGYIGALAKGAGLWERGGHQ</sequence>
<name>A0A0W0F6W3_MONRR</name>
<dbReference type="Gene3D" id="3.50.50.60">
    <property type="entry name" value="FAD/NAD(P)-binding domain"/>
    <property type="match status" value="1"/>
</dbReference>
<dbReference type="Proteomes" id="UP000054988">
    <property type="component" value="Unassembled WGS sequence"/>
</dbReference>
<protein>
    <submittedName>
        <fullName evidence="8">Uncharacterized protein</fullName>
    </submittedName>
</protein>
<reference evidence="8 9" key="1">
    <citation type="submission" date="2015-12" db="EMBL/GenBank/DDBJ databases">
        <title>Draft genome sequence of Moniliophthora roreri, the causal agent of frosty pod rot of cacao.</title>
        <authorList>
            <person name="Aime M.C."/>
            <person name="Diaz-Valderrama J.R."/>
            <person name="Kijpornyongpan T."/>
            <person name="Phillips-Mora W."/>
        </authorList>
    </citation>
    <scope>NUCLEOTIDE SEQUENCE [LARGE SCALE GENOMIC DNA]</scope>
    <source>
        <strain evidence="8 9">MCA 2952</strain>
    </source>
</reference>
<keyword evidence="5" id="KW-0560">Oxidoreductase</keyword>
<keyword evidence="3" id="KW-0285">Flavoprotein</keyword>
<evidence type="ECO:0000256" key="4">
    <source>
        <dbReference type="ARBA" id="ARBA00022827"/>
    </source>
</evidence>
<dbReference type="Pfam" id="PF07976">
    <property type="entry name" value="Phe_hydrox_dim"/>
    <property type="match status" value="1"/>
</dbReference>
<dbReference type="PANTHER" id="PTHR43004:SF19">
    <property type="entry name" value="BINDING MONOOXYGENASE, PUTATIVE (JCVI)-RELATED"/>
    <property type="match status" value="1"/>
</dbReference>
<dbReference type="InterPro" id="IPR036249">
    <property type="entry name" value="Thioredoxin-like_sf"/>
</dbReference>
<accession>A0A0W0F6W3</accession>
<organism evidence="8 9">
    <name type="scientific">Moniliophthora roreri</name>
    <name type="common">Frosty pod rot fungus</name>
    <name type="synonym">Monilia roreri</name>
    <dbReference type="NCBI Taxonomy" id="221103"/>
    <lineage>
        <taxon>Eukaryota</taxon>
        <taxon>Fungi</taxon>
        <taxon>Dikarya</taxon>
        <taxon>Basidiomycota</taxon>
        <taxon>Agaricomycotina</taxon>
        <taxon>Agaricomycetes</taxon>
        <taxon>Agaricomycetidae</taxon>
        <taxon>Agaricales</taxon>
        <taxon>Marasmiineae</taxon>
        <taxon>Marasmiaceae</taxon>
        <taxon>Moniliophthora</taxon>
    </lineage>
</organism>
<dbReference type="SUPFAM" id="SSF52833">
    <property type="entry name" value="Thioredoxin-like"/>
    <property type="match status" value="1"/>
</dbReference>
<dbReference type="eggNOG" id="KOG3855">
    <property type="taxonomic scope" value="Eukaryota"/>
</dbReference>
<evidence type="ECO:0000256" key="1">
    <source>
        <dbReference type="ARBA" id="ARBA00001974"/>
    </source>
</evidence>
<comment type="similarity">
    <text evidence="2">Belongs to the PheA/TfdB FAD monooxygenase family.</text>
</comment>
<dbReference type="PANTHER" id="PTHR43004">
    <property type="entry name" value="TRK SYSTEM POTASSIUM UPTAKE PROTEIN"/>
    <property type="match status" value="1"/>
</dbReference>
<dbReference type="PRINTS" id="PR00420">
    <property type="entry name" value="RNGMNOXGNASE"/>
</dbReference>
<proteinExistence type="inferred from homology"/>
<evidence type="ECO:0000256" key="3">
    <source>
        <dbReference type="ARBA" id="ARBA00022630"/>
    </source>
</evidence>
<evidence type="ECO:0000259" key="7">
    <source>
        <dbReference type="Pfam" id="PF07976"/>
    </source>
</evidence>
<evidence type="ECO:0000256" key="5">
    <source>
        <dbReference type="ARBA" id="ARBA00023002"/>
    </source>
</evidence>
<gene>
    <name evidence="8" type="ORF">WG66_15345</name>
</gene>